<organism evidence="4 5">
    <name type="scientific">Desulfolithobacter dissulfuricans</name>
    <dbReference type="NCBI Taxonomy" id="2795293"/>
    <lineage>
        <taxon>Bacteria</taxon>
        <taxon>Pseudomonadati</taxon>
        <taxon>Thermodesulfobacteriota</taxon>
        <taxon>Desulfobulbia</taxon>
        <taxon>Desulfobulbales</taxon>
        <taxon>Desulfobulbaceae</taxon>
        <taxon>Desulfolithobacter</taxon>
    </lineage>
</organism>
<dbReference type="GO" id="GO:0006508">
    <property type="term" value="P:proteolysis"/>
    <property type="evidence" value="ECO:0007669"/>
    <property type="project" value="InterPro"/>
</dbReference>
<dbReference type="InterPro" id="IPR058193">
    <property type="entry name" value="VanY/YodJ_core_dom"/>
</dbReference>
<dbReference type="RefSeq" id="WP_267927192.1">
    <property type="nucleotide sequence ID" value="NZ_AP024233.1"/>
</dbReference>
<dbReference type="CDD" id="cd14852">
    <property type="entry name" value="LD-carboxypeptidase"/>
    <property type="match status" value="1"/>
</dbReference>
<sequence length="295" mass="32911">MPVQKRKTRNLVGLLVMLCGLPLLSSCGRQAHPPATRIPNQAQTPPPAGSDAAPLATIPQKTIVPGSRKHAVPPLIRLTATRTKKTVFREAKEPSAETVVIDGRSYAVPIAWLGQKIEEPGPAPAELARVPAHLVHDGGTIYLARAARDALVTMAEAARKNDILLTIDSGYRSTWYQKKIFARQLAKGKTFAEIARFVAPPGYSEHRLGTAVDFSPSNWRFAGTPQYQWLRRHAAFFGFTETYPENNPRHPWEPWHWRYRSPAENPDIQTATALQRQEDMRKAGKTHPPQERSKD</sequence>
<feature type="region of interest" description="Disordered" evidence="1">
    <location>
        <begin position="32"/>
        <end position="54"/>
    </location>
</feature>
<dbReference type="PANTHER" id="PTHR34385:SF1">
    <property type="entry name" value="PEPTIDOGLYCAN L-ALANYL-D-GLUTAMATE ENDOPEPTIDASE CWLK"/>
    <property type="match status" value="1"/>
</dbReference>
<proteinExistence type="predicted"/>
<dbReference type="InterPro" id="IPR009045">
    <property type="entry name" value="Zn_M74/Hedgehog-like"/>
</dbReference>
<accession>A0A915U391</accession>
<name>A0A915U391_9BACT</name>
<dbReference type="InterPro" id="IPR003709">
    <property type="entry name" value="VanY-like_core_dom"/>
</dbReference>
<dbReference type="InterPro" id="IPR052179">
    <property type="entry name" value="DD-CPase-like"/>
</dbReference>
<evidence type="ECO:0000259" key="3">
    <source>
        <dbReference type="Pfam" id="PF02557"/>
    </source>
</evidence>
<dbReference type="GO" id="GO:0008233">
    <property type="term" value="F:peptidase activity"/>
    <property type="evidence" value="ECO:0007669"/>
    <property type="project" value="InterPro"/>
</dbReference>
<feature type="chain" id="PRO_5037433017" description="D-alanyl-D-alanine carboxypeptidase-like core domain-containing protein" evidence="2">
    <location>
        <begin position="32"/>
        <end position="295"/>
    </location>
</feature>
<dbReference type="Proteomes" id="UP001063350">
    <property type="component" value="Chromosome"/>
</dbReference>
<dbReference type="Gene3D" id="3.30.1380.10">
    <property type="match status" value="1"/>
</dbReference>
<dbReference type="SUPFAM" id="SSF55166">
    <property type="entry name" value="Hedgehog/DD-peptidase"/>
    <property type="match status" value="1"/>
</dbReference>
<dbReference type="EMBL" id="AP024233">
    <property type="protein sequence ID" value="BCO10463.1"/>
    <property type="molecule type" value="Genomic_DNA"/>
</dbReference>
<dbReference type="AlphaFoldDB" id="A0A915U391"/>
<feature type="domain" description="D-alanyl-D-alanine carboxypeptidase-like core" evidence="3">
    <location>
        <begin position="141"/>
        <end position="260"/>
    </location>
</feature>
<keyword evidence="2" id="KW-0732">Signal</keyword>
<dbReference type="KEGG" id="ddu:GF1_28390"/>
<evidence type="ECO:0000256" key="2">
    <source>
        <dbReference type="SAM" id="SignalP"/>
    </source>
</evidence>
<evidence type="ECO:0000313" key="5">
    <source>
        <dbReference type="Proteomes" id="UP001063350"/>
    </source>
</evidence>
<dbReference type="Pfam" id="PF02557">
    <property type="entry name" value="VanY"/>
    <property type="match status" value="1"/>
</dbReference>
<evidence type="ECO:0000256" key="1">
    <source>
        <dbReference type="SAM" id="MobiDB-lite"/>
    </source>
</evidence>
<reference evidence="4" key="1">
    <citation type="submission" date="2020-12" db="EMBL/GenBank/DDBJ databases">
        <title>Desulfobium dissulfuricans gen. nov., sp. nov., a novel mesophilic, sulfate-reducing bacterium isolated from a deep-sea hydrothermal vent.</title>
        <authorList>
            <person name="Hashimoto Y."/>
            <person name="Tame A."/>
            <person name="Sawayama S."/>
            <person name="Miyazaki J."/>
            <person name="Takai K."/>
            <person name="Nakagawa S."/>
        </authorList>
    </citation>
    <scope>NUCLEOTIDE SEQUENCE</scope>
    <source>
        <strain evidence="4">GF1</strain>
    </source>
</reference>
<dbReference type="PANTHER" id="PTHR34385">
    <property type="entry name" value="D-ALANYL-D-ALANINE CARBOXYPEPTIDASE"/>
    <property type="match status" value="1"/>
</dbReference>
<feature type="compositionally biased region" description="Basic and acidic residues" evidence="1">
    <location>
        <begin position="276"/>
        <end position="295"/>
    </location>
</feature>
<gene>
    <name evidence="4" type="ORF">GF1_28390</name>
</gene>
<feature type="signal peptide" evidence="2">
    <location>
        <begin position="1"/>
        <end position="31"/>
    </location>
</feature>
<protein>
    <recommendedName>
        <fullName evidence="3">D-alanyl-D-alanine carboxypeptidase-like core domain-containing protein</fullName>
    </recommendedName>
</protein>
<keyword evidence="5" id="KW-1185">Reference proteome</keyword>
<feature type="region of interest" description="Disordered" evidence="1">
    <location>
        <begin position="266"/>
        <end position="295"/>
    </location>
</feature>
<dbReference type="PROSITE" id="PS51257">
    <property type="entry name" value="PROKAR_LIPOPROTEIN"/>
    <property type="match status" value="1"/>
</dbReference>
<evidence type="ECO:0000313" key="4">
    <source>
        <dbReference type="EMBL" id="BCO10463.1"/>
    </source>
</evidence>